<organism evidence="1 2">
    <name type="scientific">Portunus trituberculatus</name>
    <name type="common">Swimming crab</name>
    <name type="synonym">Neptunus trituberculatus</name>
    <dbReference type="NCBI Taxonomy" id="210409"/>
    <lineage>
        <taxon>Eukaryota</taxon>
        <taxon>Metazoa</taxon>
        <taxon>Ecdysozoa</taxon>
        <taxon>Arthropoda</taxon>
        <taxon>Crustacea</taxon>
        <taxon>Multicrustacea</taxon>
        <taxon>Malacostraca</taxon>
        <taxon>Eumalacostraca</taxon>
        <taxon>Eucarida</taxon>
        <taxon>Decapoda</taxon>
        <taxon>Pleocyemata</taxon>
        <taxon>Brachyura</taxon>
        <taxon>Eubrachyura</taxon>
        <taxon>Portunoidea</taxon>
        <taxon>Portunidae</taxon>
        <taxon>Portuninae</taxon>
        <taxon>Portunus</taxon>
    </lineage>
</organism>
<reference evidence="1 2" key="1">
    <citation type="submission" date="2019-05" db="EMBL/GenBank/DDBJ databases">
        <title>Another draft genome of Portunus trituberculatus and its Hox gene families provides insights of decapod evolution.</title>
        <authorList>
            <person name="Jeong J.-H."/>
            <person name="Song I."/>
            <person name="Kim S."/>
            <person name="Choi T."/>
            <person name="Kim D."/>
            <person name="Ryu S."/>
            <person name="Kim W."/>
        </authorList>
    </citation>
    <scope>NUCLEOTIDE SEQUENCE [LARGE SCALE GENOMIC DNA]</scope>
    <source>
        <tissue evidence="1">Muscle</tissue>
    </source>
</reference>
<dbReference type="AlphaFoldDB" id="A0A5B7JGW9"/>
<gene>
    <name evidence="1" type="ORF">E2C01_092622</name>
</gene>
<accession>A0A5B7JGW9</accession>
<evidence type="ECO:0000313" key="2">
    <source>
        <dbReference type="Proteomes" id="UP000324222"/>
    </source>
</evidence>
<evidence type="ECO:0000313" key="1">
    <source>
        <dbReference type="EMBL" id="MPC97311.1"/>
    </source>
</evidence>
<dbReference type="Proteomes" id="UP000324222">
    <property type="component" value="Unassembled WGS sequence"/>
</dbReference>
<sequence length="16" mass="1930">MRWTRAPARTRSRSPT</sequence>
<proteinExistence type="predicted"/>
<keyword evidence="2" id="KW-1185">Reference proteome</keyword>
<comment type="caution">
    <text evidence="1">The sequence shown here is derived from an EMBL/GenBank/DDBJ whole genome shotgun (WGS) entry which is preliminary data.</text>
</comment>
<name>A0A5B7JGW9_PORTR</name>
<dbReference type="EMBL" id="VSRR010109389">
    <property type="protein sequence ID" value="MPC97311.1"/>
    <property type="molecule type" value="Genomic_DNA"/>
</dbReference>
<protein>
    <submittedName>
        <fullName evidence="1">Uncharacterized protein</fullName>
    </submittedName>
</protein>